<dbReference type="Proteomes" id="UP000479710">
    <property type="component" value="Unassembled WGS sequence"/>
</dbReference>
<keyword evidence="2" id="KW-1185">Reference proteome</keyword>
<gene>
    <name evidence="1" type="ORF">E2562_033157</name>
</gene>
<comment type="caution">
    <text evidence="1">The sequence shown here is derived from an EMBL/GenBank/DDBJ whole genome shotgun (WGS) entry which is preliminary data.</text>
</comment>
<protein>
    <submittedName>
        <fullName evidence="1">Uncharacterized protein</fullName>
    </submittedName>
</protein>
<evidence type="ECO:0000313" key="2">
    <source>
        <dbReference type="Proteomes" id="UP000479710"/>
    </source>
</evidence>
<dbReference type="AlphaFoldDB" id="A0A6G1DRD8"/>
<proteinExistence type="predicted"/>
<accession>A0A6G1DRD8</accession>
<dbReference type="EMBL" id="SPHZ02000006">
    <property type="protein sequence ID" value="KAF0915029.1"/>
    <property type="molecule type" value="Genomic_DNA"/>
</dbReference>
<organism evidence="1 2">
    <name type="scientific">Oryza meyeriana var. granulata</name>
    <dbReference type="NCBI Taxonomy" id="110450"/>
    <lineage>
        <taxon>Eukaryota</taxon>
        <taxon>Viridiplantae</taxon>
        <taxon>Streptophyta</taxon>
        <taxon>Embryophyta</taxon>
        <taxon>Tracheophyta</taxon>
        <taxon>Spermatophyta</taxon>
        <taxon>Magnoliopsida</taxon>
        <taxon>Liliopsida</taxon>
        <taxon>Poales</taxon>
        <taxon>Poaceae</taxon>
        <taxon>BOP clade</taxon>
        <taxon>Oryzoideae</taxon>
        <taxon>Oryzeae</taxon>
        <taxon>Oryzinae</taxon>
        <taxon>Oryza</taxon>
        <taxon>Oryza meyeriana</taxon>
    </lineage>
</organism>
<sequence length="64" mass="7253">MDKIVFPSKKKNWLKYLRKLKESLTKSIGTESSRSDIALDGVAEFEIQWEEIALGERVGLGLLS</sequence>
<evidence type="ECO:0000313" key="1">
    <source>
        <dbReference type="EMBL" id="KAF0915029.1"/>
    </source>
</evidence>
<name>A0A6G1DRD8_9ORYZ</name>
<reference evidence="1 2" key="1">
    <citation type="submission" date="2019-11" db="EMBL/GenBank/DDBJ databases">
        <title>Whole genome sequence of Oryza granulata.</title>
        <authorList>
            <person name="Li W."/>
        </authorList>
    </citation>
    <scope>NUCLEOTIDE SEQUENCE [LARGE SCALE GENOMIC DNA]</scope>
    <source>
        <strain evidence="2">cv. Menghai</strain>
        <tissue evidence="1">Leaf</tissue>
    </source>
</reference>